<evidence type="ECO:0000313" key="2">
    <source>
        <dbReference type="EMBL" id="GLQ33810.1"/>
    </source>
</evidence>
<dbReference type="InterPro" id="IPR037523">
    <property type="entry name" value="VOC_core"/>
</dbReference>
<dbReference type="GO" id="GO:0051213">
    <property type="term" value="F:dioxygenase activity"/>
    <property type="evidence" value="ECO:0007669"/>
    <property type="project" value="UniProtKB-KW"/>
</dbReference>
<gene>
    <name evidence="2" type="ORF">GCM10007939_00930</name>
</gene>
<proteinExistence type="predicted"/>
<keyword evidence="3" id="KW-1185">Reference proteome</keyword>
<dbReference type="Pfam" id="PF00903">
    <property type="entry name" value="Glyoxalase"/>
    <property type="match status" value="1"/>
</dbReference>
<protein>
    <submittedName>
        <fullName evidence="2">Extradiol dioxygenase</fullName>
    </submittedName>
</protein>
<organism evidence="2 3">
    <name type="scientific">Amylibacter marinus</name>
    <dbReference type="NCBI Taxonomy" id="1475483"/>
    <lineage>
        <taxon>Bacteria</taxon>
        <taxon>Pseudomonadati</taxon>
        <taxon>Pseudomonadota</taxon>
        <taxon>Alphaproteobacteria</taxon>
        <taxon>Rhodobacterales</taxon>
        <taxon>Paracoccaceae</taxon>
        <taxon>Amylibacter</taxon>
    </lineage>
</organism>
<sequence length="129" mass="14273">MSRHIHALTLVVPDYDQAIAFYVGKLGFTLVQDTKLDAAKRWVLIAPAPDAQTNILLARAASPEQSNAIGNQTGGRVGFFLHSDDFDADYAHMLAQGVNFLEKPRSEPYAKVVVFQDPFGNKWDLLQSL</sequence>
<dbReference type="Gene3D" id="3.10.180.10">
    <property type="entry name" value="2,3-Dihydroxybiphenyl 1,2-Dioxygenase, domain 1"/>
    <property type="match status" value="1"/>
</dbReference>
<keyword evidence="2" id="KW-0560">Oxidoreductase</keyword>
<dbReference type="RefSeq" id="WP_284375072.1">
    <property type="nucleotide sequence ID" value="NZ_BSNN01000001.1"/>
</dbReference>
<reference evidence="3" key="1">
    <citation type="journal article" date="2019" name="Int. J. Syst. Evol. Microbiol.">
        <title>The Global Catalogue of Microorganisms (GCM) 10K type strain sequencing project: providing services to taxonomists for standard genome sequencing and annotation.</title>
        <authorList>
            <consortium name="The Broad Institute Genomics Platform"/>
            <consortium name="The Broad Institute Genome Sequencing Center for Infectious Disease"/>
            <person name="Wu L."/>
            <person name="Ma J."/>
        </authorList>
    </citation>
    <scope>NUCLEOTIDE SEQUENCE [LARGE SCALE GENOMIC DNA]</scope>
    <source>
        <strain evidence="3">NBRC 110140</strain>
    </source>
</reference>
<dbReference type="Proteomes" id="UP001156694">
    <property type="component" value="Unassembled WGS sequence"/>
</dbReference>
<dbReference type="InterPro" id="IPR029068">
    <property type="entry name" value="Glyas_Bleomycin-R_OHBP_Dase"/>
</dbReference>
<feature type="domain" description="VOC" evidence="1">
    <location>
        <begin position="4"/>
        <end position="128"/>
    </location>
</feature>
<evidence type="ECO:0000313" key="3">
    <source>
        <dbReference type="Proteomes" id="UP001156694"/>
    </source>
</evidence>
<comment type="caution">
    <text evidence="2">The sequence shown here is derived from an EMBL/GenBank/DDBJ whole genome shotgun (WGS) entry which is preliminary data.</text>
</comment>
<dbReference type="PANTHER" id="PTHR36437">
    <property type="entry name" value="GLYOXALASE/BLEOMYCIN RESISTANCE PROTEIN/DIOXYGENASE"/>
    <property type="match status" value="1"/>
</dbReference>
<evidence type="ECO:0000259" key="1">
    <source>
        <dbReference type="PROSITE" id="PS51819"/>
    </source>
</evidence>
<dbReference type="PANTHER" id="PTHR36437:SF2">
    <property type="entry name" value="GLYOXALASE_BLEOMYCIN RESISTANCE PROTEIN_DIOXYGENASE"/>
    <property type="match status" value="1"/>
</dbReference>
<dbReference type="EMBL" id="BSNN01000001">
    <property type="protein sequence ID" value="GLQ33810.1"/>
    <property type="molecule type" value="Genomic_DNA"/>
</dbReference>
<dbReference type="SUPFAM" id="SSF54593">
    <property type="entry name" value="Glyoxalase/Bleomycin resistance protein/Dihydroxybiphenyl dioxygenase"/>
    <property type="match status" value="1"/>
</dbReference>
<dbReference type="PROSITE" id="PS51819">
    <property type="entry name" value="VOC"/>
    <property type="match status" value="1"/>
</dbReference>
<name>A0ABQ5VR48_9RHOB</name>
<accession>A0ABQ5VR48</accession>
<dbReference type="InterPro" id="IPR004360">
    <property type="entry name" value="Glyas_Fos-R_dOase_dom"/>
</dbReference>
<keyword evidence="2" id="KW-0223">Dioxygenase</keyword>